<proteinExistence type="predicted"/>
<dbReference type="InterPro" id="IPR007527">
    <property type="entry name" value="Znf_SWIM"/>
</dbReference>
<reference evidence="6" key="1">
    <citation type="submission" date="2023-02" db="EMBL/GenBank/DDBJ databases">
        <title>Genome of toxic invasive species Heracleum sosnowskyi carries increased number of genes despite the absence of recent whole-genome duplications.</title>
        <authorList>
            <person name="Schelkunov M."/>
            <person name="Shtratnikova V."/>
            <person name="Makarenko M."/>
            <person name="Klepikova A."/>
            <person name="Omelchenko D."/>
            <person name="Novikova G."/>
            <person name="Obukhova E."/>
            <person name="Bogdanov V."/>
            <person name="Penin A."/>
            <person name="Logacheva M."/>
        </authorList>
    </citation>
    <scope>NUCLEOTIDE SEQUENCE</scope>
    <source>
        <strain evidence="6">Hsosn_3</strain>
        <tissue evidence="6">Leaf</tissue>
    </source>
</reference>
<accession>A0AAD8J3M9</accession>
<evidence type="ECO:0000256" key="4">
    <source>
        <dbReference type="PROSITE-ProRule" id="PRU00325"/>
    </source>
</evidence>
<dbReference type="InterPro" id="IPR006564">
    <property type="entry name" value="Znf_PMZ"/>
</dbReference>
<protein>
    <recommendedName>
        <fullName evidence="5">SWIM-type domain-containing protein</fullName>
    </recommendedName>
</protein>
<evidence type="ECO:0000313" key="6">
    <source>
        <dbReference type="EMBL" id="KAK1395367.1"/>
    </source>
</evidence>
<organism evidence="6 7">
    <name type="scientific">Heracleum sosnowskyi</name>
    <dbReference type="NCBI Taxonomy" id="360622"/>
    <lineage>
        <taxon>Eukaryota</taxon>
        <taxon>Viridiplantae</taxon>
        <taxon>Streptophyta</taxon>
        <taxon>Embryophyta</taxon>
        <taxon>Tracheophyta</taxon>
        <taxon>Spermatophyta</taxon>
        <taxon>Magnoliopsida</taxon>
        <taxon>eudicotyledons</taxon>
        <taxon>Gunneridae</taxon>
        <taxon>Pentapetalae</taxon>
        <taxon>asterids</taxon>
        <taxon>campanulids</taxon>
        <taxon>Apiales</taxon>
        <taxon>Apiaceae</taxon>
        <taxon>Apioideae</taxon>
        <taxon>apioid superclade</taxon>
        <taxon>Tordylieae</taxon>
        <taxon>Tordyliinae</taxon>
        <taxon>Heracleum</taxon>
    </lineage>
</organism>
<dbReference type="EMBL" id="JAUIZM010000003">
    <property type="protein sequence ID" value="KAK1395367.1"/>
    <property type="molecule type" value="Genomic_DNA"/>
</dbReference>
<keyword evidence="2 4" id="KW-0863">Zinc-finger</keyword>
<evidence type="ECO:0000313" key="7">
    <source>
        <dbReference type="Proteomes" id="UP001237642"/>
    </source>
</evidence>
<evidence type="ECO:0000256" key="1">
    <source>
        <dbReference type="ARBA" id="ARBA00022723"/>
    </source>
</evidence>
<dbReference type="GO" id="GO:0008270">
    <property type="term" value="F:zinc ion binding"/>
    <property type="evidence" value="ECO:0007669"/>
    <property type="project" value="UniProtKB-KW"/>
</dbReference>
<feature type="domain" description="SWIM-type" evidence="5">
    <location>
        <begin position="131"/>
        <end position="172"/>
    </location>
</feature>
<keyword evidence="1" id="KW-0479">Metal-binding</keyword>
<reference evidence="6" key="2">
    <citation type="submission" date="2023-05" db="EMBL/GenBank/DDBJ databases">
        <authorList>
            <person name="Schelkunov M.I."/>
        </authorList>
    </citation>
    <scope>NUCLEOTIDE SEQUENCE</scope>
    <source>
        <strain evidence="6">Hsosn_3</strain>
        <tissue evidence="6">Leaf</tissue>
    </source>
</reference>
<dbReference type="Proteomes" id="UP001237642">
    <property type="component" value="Unassembled WGS sequence"/>
</dbReference>
<dbReference type="PROSITE" id="PS50966">
    <property type="entry name" value="ZF_SWIM"/>
    <property type="match status" value="1"/>
</dbReference>
<gene>
    <name evidence="6" type="ORF">POM88_014423</name>
</gene>
<keyword evidence="7" id="KW-1185">Reference proteome</keyword>
<evidence type="ECO:0000259" key="5">
    <source>
        <dbReference type="PROSITE" id="PS50966"/>
    </source>
</evidence>
<comment type="caution">
    <text evidence="6">The sequence shown here is derived from an EMBL/GenBank/DDBJ whole genome shotgun (WGS) entry which is preliminary data.</text>
</comment>
<dbReference type="Pfam" id="PF04434">
    <property type="entry name" value="SWIM"/>
    <property type="match status" value="1"/>
</dbReference>
<evidence type="ECO:0000256" key="3">
    <source>
        <dbReference type="ARBA" id="ARBA00022833"/>
    </source>
</evidence>
<evidence type="ECO:0000256" key="2">
    <source>
        <dbReference type="ARBA" id="ARBA00022771"/>
    </source>
</evidence>
<dbReference type="AlphaFoldDB" id="A0AAD8J3M9"/>
<keyword evidence="3" id="KW-0862">Zinc</keyword>
<name>A0AAD8J3M9_9APIA</name>
<sequence>MVANEMKMKSMLTLRSETTNDQLCIEVVQSECVASNSLHEQEGEVVADVVADYVDYVELISGQILDISNEKENEDEAIQVENEVVITNKQHEHIALDQIYQDKETLKIVPSHYAIINSFQFYVNPTNNVMFEVQNGDKKSIVDLGLRTCTCNWFQMDQLPCAHVIAVLKKVNHHPYDYCSTYYKKETMISAYEQIVYSVGNRETWEIPETIKSMSLYPP</sequence>
<dbReference type="SMART" id="SM00575">
    <property type="entry name" value="ZnF_PMZ"/>
    <property type="match status" value="1"/>
</dbReference>